<feature type="transmembrane region" description="Helical" evidence="1">
    <location>
        <begin position="61"/>
        <end position="82"/>
    </location>
</feature>
<evidence type="ECO:0000313" key="3">
    <source>
        <dbReference type="Proteomes" id="UP001055247"/>
    </source>
</evidence>
<evidence type="ECO:0000256" key="1">
    <source>
        <dbReference type="SAM" id="Phobius"/>
    </source>
</evidence>
<name>A0AAV4ZRB2_9HYPH</name>
<reference evidence="2" key="1">
    <citation type="journal article" date="2016" name="Front. Microbiol.">
        <title>Genome Sequence of the Piezophilic, Mesophilic Sulfate-Reducing Bacterium Desulfovibrio indicus J2T.</title>
        <authorList>
            <person name="Cao J."/>
            <person name="Maignien L."/>
            <person name="Shao Z."/>
            <person name="Alain K."/>
            <person name="Jebbar M."/>
        </authorList>
    </citation>
    <scope>NUCLEOTIDE SEQUENCE</scope>
    <source>
        <strain evidence="2">DSM 16372</strain>
    </source>
</reference>
<keyword evidence="1" id="KW-0472">Membrane</keyword>
<keyword evidence="1" id="KW-0812">Transmembrane</keyword>
<dbReference type="Proteomes" id="UP001055247">
    <property type="component" value="Unassembled WGS sequence"/>
</dbReference>
<dbReference type="RefSeq" id="WP_238230905.1">
    <property type="nucleotide sequence ID" value="NZ_BPQO01000020.1"/>
</dbReference>
<protein>
    <submittedName>
        <fullName evidence="2">Uncharacterized protein</fullName>
    </submittedName>
</protein>
<dbReference type="EMBL" id="BPQO01000020">
    <property type="protein sequence ID" value="GJD90722.1"/>
    <property type="molecule type" value="Genomic_DNA"/>
</dbReference>
<organism evidence="2 3">
    <name type="scientific">Methylobacterium hispanicum</name>
    <dbReference type="NCBI Taxonomy" id="270350"/>
    <lineage>
        <taxon>Bacteria</taxon>
        <taxon>Pseudomonadati</taxon>
        <taxon>Pseudomonadota</taxon>
        <taxon>Alphaproteobacteria</taxon>
        <taxon>Hyphomicrobiales</taxon>
        <taxon>Methylobacteriaceae</taxon>
        <taxon>Methylobacterium</taxon>
    </lineage>
</organism>
<keyword evidence="3" id="KW-1185">Reference proteome</keyword>
<keyword evidence="1" id="KW-1133">Transmembrane helix</keyword>
<accession>A0AAV4ZRB2</accession>
<proteinExistence type="predicted"/>
<comment type="caution">
    <text evidence="2">The sequence shown here is derived from an EMBL/GenBank/DDBJ whole genome shotgun (WGS) entry which is preliminary data.</text>
</comment>
<dbReference type="AlphaFoldDB" id="A0AAV4ZRB2"/>
<sequence length="112" mass="12132">MTDEAGNARRRQAVGDRPVSVYVVGGEVSTLGSADPFWFKAPAVFMGCLQVFLFPFRAVLLAAEIVLASALLALGVAGWMWWTKRITDQDVADLLMEAGDRVLSILRSAGVF</sequence>
<evidence type="ECO:0000313" key="2">
    <source>
        <dbReference type="EMBL" id="GJD90722.1"/>
    </source>
</evidence>
<gene>
    <name evidence="2" type="ORF">BHAOGJBA_4264</name>
</gene>
<reference evidence="2" key="2">
    <citation type="submission" date="2021-08" db="EMBL/GenBank/DDBJ databases">
        <authorList>
            <person name="Tani A."/>
            <person name="Ola A."/>
            <person name="Ogura Y."/>
            <person name="Katsura K."/>
            <person name="Hayashi T."/>
        </authorList>
    </citation>
    <scope>NUCLEOTIDE SEQUENCE</scope>
    <source>
        <strain evidence="2">DSM 16372</strain>
    </source>
</reference>